<protein>
    <submittedName>
        <fullName evidence="4">Alpha/beta hydrolase</fullName>
    </submittedName>
</protein>
<dbReference type="Proteomes" id="UP000275281">
    <property type="component" value="Unassembled WGS sequence"/>
</dbReference>
<sequence>MNTVTMLLCTATLLMTSTAIKASEASAFHIARTQTIKIKHKEFDRDYALYIKLPEDYHKKTDSHYPVIYTTDAEWHMDLLSGVTTYIMPNVIIVGISWQQNMSETVDYGDVRAFASRFRDYSFIESDKPKVQKKYQFGKGAEHLTFIRNHIMPLVAKTFRVDPTNQTYLGYSMGAEFGAYILLAQPETFDNYILGSPSVDEKSIAYLDALEKQHTQQHASHHSNVFLSIGALEHNAMDATKQLASIIRRKGPSPRTLTGLEIINDADHTTAVPDTFTSSIKWLSTLSSN</sequence>
<evidence type="ECO:0000313" key="5">
    <source>
        <dbReference type="Proteomes" id="UP000275281"/>
    </source>
</evidence>
<dbReference type="SUPFAM" id="SSF53474">
    <property type="entry name" value="alpha/beta-Hydrolases"/>
    <property type="match status" value="1"/>
</dbReference>
<keyword evidence="5" id="KW-1185">Reference proteome</keyword>
<keyword evidence="2 4" id="KW-0378">Hydrolase</keyword>
<dbReference type="RefSeq" id="WP_124027852.1">
    <property type="nucleotide sequence ID" value="NZ_JBHRSN010000006.1"/>
</dbReference>
<dbReference type="AlphaFoldDB" id="A0A3N5Z735"/>
<evidence type="ECO:0000256" key="2">
    <source>
        <dbReference type="ARBA" id="ARBA00022801"/>
    </source>
</evidence>
<evidence type="ECO:0000313" key="4">
    <source>
        <dbReference type="EMBL" id="RPJ66494.1"/>
    </source>
</evidence>
<dbReference type="InterPro" id="IPR029058">
    <property type="entry name" value="AB_hydrolase_fold"/>
</dbReference>
<dbReference type="Pfam" id="PF00756">
    <property type="entry name" value="Esterase"/>
    <property type="match status" value="1"/>
</dbReference>
<feature type="chain" id="PRO_5018177652" evidence="3">
    <location>
        <begin position="23"/>
        <end position="289"/>
    </location>
</feature>
<organism evidence="4 5">
    <name type="scientific">Alteromonas sediminis</name>
    <dbReference type="NCBI Taxonomy" id="2259342"/>
    <lineage>
        <taxon>Bacteria</taxon>
        <taxon>Pseudomonadati</taxon>
        <taxon>Pseudomonadota</taxon>
        <taxon>Gammaproteobacteria</taxon>
        <taxon>Alteromonadales</taxon>
        <taxon>Alteromonadaceae</taxon>
        <taxon>Alteromonas/Salinimonas group</taxon>
        <taxon>Alteromonas</taxon>
    </lineage>
</organism>
<dbReference type="InterPro" id="IPR052558">
    <property type="entry name" value="Siderophore_Hydrolase_D"/>
</dbReference>
<accession>A0A3N5Z735</accession>
<keyword evidence="3" id="KW-0732">Signal</keyword>
<evidence type="ECO:0000256" key="1">
    <source>
        <dbReference type="ARBA" id="ARBA00005622"/>
    </source>
</evidence>
<dbReference type="OrthoDB" id="6381520at2"/>
<dbReference type="Gene3D" id="3.40.50.1820">
    <property type="entry name" value="alpha/beta hydrolase"/>
    <property type="match status" value="1"/>
</dbReference>
<reference evidence="4 5" key="1">
    <citation type="submission" date="2018-11" db="EMBL/GenBank/DDBJ databases">
        <authorList>
            <person name="Ye M.-Q."/>
            <person name="Du Z.-J."/>
        </authorList>
    </citation>
    <scope>NUCLEOTIDE SEQUENCE [LARGE SCALE GENOMIC DNA]</scope>
    <source>
        <strain evidence="4 5">U0105</strain>
    </source>
</reference>
<dbReference type="GO" id="GO:0016788">
    <property type="term" value="F:hydrolase activity, acting on ester bonds"/>
    <property type="evidence" value="ECO:0007669"/>
    <property type="project" value="TreeGrafter"/>
</dbReference>
<dbReference type="PANTHER" id="PTHR40841">
    <property type="entry name" value="SIDEROPHORE TRIACETYLFUSARININE C ESTERASE"/>
    <property type="match status" value="1"/>
</dbReference>
<dbReference type="PANTHER" id="PTHR40841:SF2">
    <property type="entry name" value="SIDEROPHORE-DEGRADING ESTERASE (EUROFUNG)"/>
    <property type="match status" value="1"/>
</dbReference>
<dbReference type="EMBL" id="RPOK01000003">
    <property type="protein sequence ID" value="RPJ66494.1"/>
    <property type="molecule type" value="Genomic_DNA"/>
</dbReference>
<comment type="caution">
    <text evidence="4">The sequence shown here is derived from an EMBL/GenBank/DDBJ whole genome shotgun (WGS) entry which is preliminary data.</text>
</comment>
<comment type="similarity">
    <text evidence="1">Belongs to the esterase D family.</text>
</comment>
<name>A0A3N5Z735_9ALTE</name>
<proteinExistence type="inferred from homology"/>
<gene>
    <name evidence="4" type="ORF">DRW07_10390</name>
</gene>
<evidence type="ECO:0000256" key="3">
    <source>
        <dbReference type="SAM" id="SignalP"/>
    </source>
</evidence>
<dbReference type="InterPro" id="IPR000801">
    <property type="entry name" value="Esterase-like"/>
</dbReference>
<feature type="signal peptide" evidence="3">
    <location>
        <begin position="1"/>
        <end position="22"/>
    </location>
</feature>